<dbReference type="EMBL" id="VSSQ01022283">
    <property type="protein sequence ID" value="MPM68486.1"/>
    <property type="molecule type" value="Genomic_DNA"/>
</dbReference>
<dbReference type="InterPro" id="IPR056097">
    <property type="entry name" value="DUF7680"/>
</dbReference>
<dbReference type="AlphaFoldDB" id="A0A645BSY5"/>
<feature type="domain" description="DUF7680" evidence="1">
    <location>
        <begin position="6"/>
        <end position="95"/>
    </location>
</feature>
<organism evidence="2">
    <name type="scientific">bioreactor metagenome</name>
    <dbReference type="NCBI Taxonomy" id="1076179"/>
    <lineage>
        <taxon>unclassified sequences</taxon>
        <taxon>metagenomes</taxon>
        <taxon>ecological metagenomes</taxon>
    </lineage>
</organism>
<reference evidence="2" key="1">
    <citation type="submission" date="2019-08" db="EMBL/GenBank/DDBJ databases">
        <authorList>
            <person name="Kucharzyk K."/>
            <person name="Murdoch R.W."/>
            <person name="Higgins S."/>
            <person name="Loffler F."/>
        </authorList>
    </citation>
    <scope>NUCLEOTIDE SEQUENCE</scope>
</reference>
<comment type="caution">
    <text evidence="2">The sequence shown here is derived from an EMBL/GenBank/DDBJ whole genome shotgun (WGS) entry which is preliminary data.</text>
</comment>
<gene>
    <name evidence="2" type="ORF">SDC9_115419</name>
</gene>
<name>A0A645BSY5_9ZZZZ</name>
<evidence type="ECO:0000313" key="2">
    <source>
        <dbReference type="EMBL" id="MPM68486.1"/>
    </source>
</evidence>
<protein>
    <recommendedName>
        <fullName evidence="1">DUF7680 domain-containing protein</fullName>
    </recommendedName>
</protein>
<dbReference type="Pfam" id="PF24728">
    <property type="entry name" value="DUF7680"/>
    <property type="match status" value="1"/>
</dbReference>
<accession>A0A645BSY5</accession>
<proteinExistence type="predicted"/>
<sequence length="112" mass="12951">MQNEEGIHLELHRQIEDAAITFRGNLPLDEEAGVKLALIFKLTDRLKELERAELLARRVEKFTREEAAYWHSRIVDYGKDAGRWAQSGLRIVLAGQPKDPAVEKMLEKLRRS</sequence>
<evidence type="ECO:0000259" key="1">
    <source>
        <dbReference type="Pfam" id="PF24728"/>
    </source>
</evidence>